<keyword evidence="1" id="KW-0472">Membrane</keyword>
<feature type="transmembrane region" description="Helical" evidence="1">
    <location>
        <begin position="879"/>
        <end position="899"/>
    </location>
</feature>
<dbReference type="GO" id="GO:0042910">
    <property type="term" value="F:xenobiotic transmembrane transporter activity"/>
    <property type="evidence" value="ECO:0007669"/>
    <property type="project" value="TreeGrafter"/>
</dbReference>
<dbReference type="SUPFAM" id="SSF82866">
    <property type="entry name" value="Multidrug efflux transporter AcrB transmembrane domain"/>
    <property type="match status" value="2"/>
</dbReference>
<dbReference type="PRINTS" id="PR00702">
    <property type="entry name" value="ACRIFLAVINRP"/>
</dbReference>
<accession>A0A644VRI7</accession>
<organism evidence="2">
    <name type="scientific">bioreactor metagenome</name>
    <dbReference type="NCBI Taxonomy" id="1076179"/>
    <lineage>
        <taxon>unclassified sequences</taxon>
        <taxon>metagenomes</taxon>
        <taxon>ecological metagenomes</taxon>
    </lineage>
</organism>
<protein>
    <submittedName>
        <fullName evidence="2">Cobalt-zinc-cadmium resistance protein CzcA</fullName>
    </submittedName>
</protein>
<dbReference type="Pfam" id="PF00873">
    <property type="entry name" value="ACR_tran"/>
    <property type="match status" value="1"/>
</dbReference>
<name>A0A644VRI7_9ZZZZ</name>
<dbReference type="Gene3D" id="3.30.70.1430">
    <property type="entry name" value="Multidrug efflux transporter AcrB pore domain"/>
    <property type="match status" value="2"/>
</dbReference>
<dbReference type="Gene3D" id="3.30.2090.10">
    <property type="entry name" value="Multidrug efflux transporter AcrB TolC docking domain, DN and DC subdomains"/>
    <property type="match status" value="2"/>
</dbReference>
<evidence type="ECO:0000256" key="1">
    <source>
        <dbReference type="SAM" id="Phobius"/>
    </source>
</evidence>
<dbReference type="Gene3D" id="3.30.70.1440">
    <property type="entry name" value="Multidrug efflux transporter AcrB pore domain"/>
    <property type="match status" value="1"/>
</dbReference>
<dbReference type="Gene3D" id="1.20.1640.10">
    <property type="entry name" value="Multidrug efflux transporter AcrB transmembrane domain"/>
    <property type="match status" value="2"/>
</dbReference>
<feature type="transmembrane region" description="Helical" evidence="1">
    <location>
        <begin position="334"/>
        <end position="353"/>
    </location>
</feature>
<dbReference type="PANTHER" id="PTHR32063:SF18">
    <property type="entry name" value="CATION EFFLUX SYSTEM PROTEIN"/>
    <property type="match status" value="1"/>
</dbReference>
<sequence>MNWAEWSIKHRQIVYFFMFLCLLMGIYSYNELGRSEDPNFTIKQMVVSASWPGATAKQMEMHVTDKLEKMIQTVPDLDYTTSYSRSGVCVITVNLKDSVKSAVVKNRWKDLRNIVADNRSDLPADLYGPYFDDRFDDVYGNVYAITSDNFSYEDMRKVASKIKDICVGIPDVKKVELIGVQQEQINIQMSNNKLSQLGLSVTDLASLIQAETSITPAGMVDSDVSNVNLRLTGLPDSVENIKSIPIKANGRVFRLGDIAEITRGYPSPADPKMYFNGKPAIGIAISMTDGGNNIKLGNNLNALATKISSELPLGFEFNQVANQPQVVQNSINEFVKSLLEAVVIVLVVSLMSLGRQCGYVISMCIPLVLLGSFISMFIMGIDLHKVSLGALIISLGMLVDDSIVVVELMEVKMAEGWDRVKAASFAFKTCAQPLLVGTLVTCAGFLPIALSSSLASEFASALFPVISITLLLSWFISATVAPVLGYNWIKPKKLTTSTEQFNTPFYTGFRKVLDWSLCHRKTVILSSVILLLSSLLLLKVVKNEFFPGATRPEILVELNLPEGSSVKATDAAATKLTNLLKEDEGVENIGTYVGKSAPRFVLVFNPVQPRDNYAQLVVVAKDLPNRLRLENKIRELVSTNLPNVTSYSQSIPLGPPTPYPVMLRVSAPTDALAKEYAAKVRAVMNKNENITMTIYDWMDRAKALKVEIDNDKLRQMGLTRKTVASALQAEISGYTVSQYLEGDQSLPMIFRLDRKDFNNVDDVANISIPTSGGAVPLSQVANISYTAEENMIYRRNLLPTITVEGGIKDGVTGNDVTKEVYAQLADVRKSLPSGVTIDIGGPLEKSNDTLAYIMKPVPIMLITMLVLLMLQLQDIRKLIIIFCTAPFGIIGVLLGLVIFNAPMGFLAELGVLALVGIIIRNSIVLMDQIVQHLDSGMDPYESVLESAIVRFRPIMLAAVTTVLGLIPMFPSKFWQSMAVTLSCGLTGATVITLIVMPVLYVTLFNIHKKE</sequence>
<proteinExistence type="predicted"/>
<feature type="transmembrane region" description="Helical" evidence="1">
    <location>
        <begin position="523"/>
        <end position="541"/>
    </location>
</feature>
<dbReference type="EMBL" id="VSSQ01000381">
    <property type="protein sequence ID" value="MPL93122.1"/>
    <property type="molecule type" value="Genomic_DNA"/>
</dbReference>
<dbReference type="PANTHER" id="PTHR32063">
    <property type="match status" value="1"/>
</dbReference>
<feature type="transmembrane region" description="Helical" evidence="1">
    <location>
        <begin position="978"/>
        <end position="1003"/>
    </location>
</feature>
<feature type="transmembrane region" description="Helical" evidence="1">
    <location>
        <begin position="905"/>
        <end position="926"/>
    </location>
</feature>
<feature type="transmembrane region" description="Helical" evidence="1">
    <location>
        <begin position="12"/>
        <end position="29"/>
    </location>
</feature>
<reference evidence="2" key="1">
    <citation type="submission" date="2019-08" db="EMBL/GenBank/DDBJ databases">
        <authorList>
            <person name="Kucharzyk K."/>
            <person name="Murdoch R.W."/>
            <person name="Higgins S."/>
            <person name="Loffler F."/>
        </authorList>
    </citation>
    <scope>NUCLEOTIDE SEQUENCE</scope>
</reference>
<keyword evidence="1" id="KW-0812">Transmembrane</keyword>
<feature type="transmembrane region" description="Helical" evidence="1">
    <location>
        <begin position="360"/>
        <end position="381"/>
    </location>
</feature>
<dbReference type="InterPro" id="IPR027463">
    <property type="entry name" value="AcrB_DN_DC_subdom"/>
</dbReference>
<dbReference type="SUPFAM" id="SSF82693">
    <property type="entry name" value="Multidrug efflux transporter AcrB pore domain, PN1, PN2, PC1 and PC2 subdomains"/>
    <property type="match status" value="3"/>
</dbReference>
<dbReference type="InterPro" id="IPR001036">
    <property type="entry name" value="Acrflvin-R"/>
</dbReference>
<feature type="transmembrane region" description="Helical" evidence="1">
    <location>
        <begin position="947"/>
        <end position="966"/>
    </location>
</feature>
<feature type="transmembrane region" description="Helical" evidence="1">
    <location>
        <begin position="387"/>
        <end position="409"/>
    </location>
</feature>
<feature type="transmembrane region" description="Helical" evidence="1">
    <location>
        <begin position="852"/>
        <end position="872"/>
    </location>
</feature>
<gene>
    <name evidence="2" type="primary">czcA_12</name>
    <name evidence="2" type="ORF">SDC9_39248</name>
</gene>
<feature type="transmembrane region" description="Helical" evidence="1">
    <location>
        <begin position="462"/>
        <end position="484"/>
    </location>
</feature>
<feature type="transmembrane region" description="Helical" evidence="1">
    <location>
        <begin position="430"/>
        <end position="450"/>
    </location>
</feature>
<dbReference type="AlphaFoldDB" id="A0A644VRI7"/>
<dbReference type="GO" id="GO:0005886">
    <property type="term" value="C:plasma membrane"/>
    <property type="evidence" value="ECO:0007669"/>
    <property type="project" value="TreeGrafter"/>
</dbReference>
<evidence type="ECO:0000313" key="2">
    <source>
        <dbReference type="EMBL" id="MPL93122.1"/>
    </source>
</evidence>
<comment type="caution">
    <text evidence="2">The sequence shown here is derived from an EMBL/GenBank/DDBJ whole genome shotgun (WGS) entry which is preliminary data.</text>
</comment>
<dbReference type="SUPFAM" id="SSF82714">
    <property type="entry name" value="Multidrug efflux transporter AcrB TolC docking domain, DN and DC subdomains"/>
    <property type="match status" value="2"/>
</dbReference>
<dbReference type="Gene3D" id="3.30.70.1320">
    <property type="entry name" value="Multidrug efflux transporter AcrB pore domain like"/>
    <property type="match status" value="1"/>
</dbReference>
<keyword evidence="1" id="KW-1133">Transmembrane helix</keyword>